<sequence length="99" mass="10677">MRYLDFELSEGSDGVTTLDAMAATPAGRHAEVLAEAQAVLAWCRREFPHTQGPVDEGLDWDHDLHVGLEDGGWHTVSLTLTGSPRFVEAFLAAFGTPPG</sequence>
<evidence type="ECO:0000313" key="1">
    <source>
        <dbReference type="EMBL" id="MDG0864475.1"/>
    </source>
</evidence>
<protein>
    <submittedName>
        <fullName evidence="1">Uncharacterized protein</fullName>
    </submittedName>
</protein>
<reference evidence="1" key="1">
    <citation type="submission" date="2019-02" db="EMBL/GenBank/DDBJ databases">
        <title>Draft genome of the type strain Pelomonas aquatica CCUG 52575T.</title>
        <authorList>
            <person name="Gomila M."/>
            <person name="Lalucat J."/>
        </authorList>
    </citation>
    <scope>NUCLEOTIDE SEQUENCE</scope>
    <source>
        <strain evidence="1">CCUG 52575</strain>
    </source>
</reference>
<keyword evidence="2" id="KW-1185">Reference proteome</keyword>
<name>A0A9X4LNZ2_9BURK</name>
<accession>A0A9X4LNZ2</accession>
<dbReference type="AlphaFoldDB" id="A0A9X4LNZ2"/>
<evidence type="ECO:0000313" key="2">
    <source>
        <dbReference type="Proteomes" id="UP001152766"/>
    </source>
</evidence>
<dbReference type="EMBL" id="SGUG01000034">
    <property type="protein sequence ID" value="MDG0864475.1"/>
    <property type="molecule type" value="Genomic_DNA"/>
</dbReference>
<dbReference type="Proteomes" id="UP001152766">
    <property type="component" value="Unassembled WGS sequence"/>
</dbReference>
<comment type="caution">
    <text evidence="1">The sequence shown here is derived from an EMBL/GenBank/DDBJ whole genome shotgun (WGS) entry which is preliminary data.</text>
</comment>
<proteinExistence type="predicted"/>
<dbReference type="RefSeq" id="WP_268146181.1">
    <property type="nucleotide sequence ID" value="NZ_JAPPUW010000001.1"/>
</dbReference>
<organism evidence="1 2">
    <name type="scientific">Pelomonas aquatica</name>
    <dbReference type="NCBI Taxonomy" id="431058"/>
    <lineage>
        <taxon>Bacteria</taxon>
        <taxon>Pseudomonadati</taxon>
        <taxon>Pseudomonadota</taxon>
        <taxon>Betaproteobacteria</taxon>
        <taxon>Burkholderiales</taxon>
        <taxon>Sphaerotilaceae</taxon>
        <taxon>Roseateles</taxon>
    </lineage>
</organism>
<gene>
    <name evidence="1" type="ORF">EXJ73_18585</name>
</gene>